<feature type="transmembrane region" description="Helical" evidence="16">
    <location>
        <begin position="6"/>
        <end position="29"/>
    </location>
</feature>
<dbReference type="InterPro" id="IPR036097">
    <property type="entry name" value="HisK_dim/P_sf"/>
</dbReference>
<evidence type="ECO:0000256" key="8">
    <source>
        <dbReference type="ARBA" id="ARBA00022692"/>
    </source>
</evidence>
<keyword evidence="10" id="KW-0418">Kinase</keyword>
<dbReference type="SMART" id="SM00388">
    <property type="entry name" value="HisKA"/>
    <property type="match status" value="1"/>
</dbReference>
<dbReference type="CDD" id="cd00082">
    <property type="entry name" value="HisKA"/>
    <property type="match status" value="1"/>
</dbReference>
<dbReference type="InterPro" id="IPR033479">
    <property type="entry name" value="dCache_1"/>
</dbReference>
<dbReference type="PANTHER" id="PTHR43065">
    <property type="entry name" value="SENSOR HISTIDINE KINASE"/>
    <property type="match status" value="1"/>
</dbReference>
<keyword evidence="9" id="KW-0547">Nucleotide-binding</keyword>
<feature type="transmembrane region" description="Helical" evidence="16">
    <location>
        <begin position="303"/>
        <end position="326"/>
    </location>
</feature>
<evidence type="ECO:0000256" key="1">
    <source>
        <dbReference type="ARBA" id="ARBA00000085"/>
    </source>
</evidence>
<keyword evidence="13" id="KW-0902">Two-component regulatory system</keyword>
<evidence type="ECO:0000256" key="15">
    <source>
        <dbReference type="SAM" id="Coils"/>
    </source>
</evidence>
<accession>A0ABY5GN67</accession>
<dbReference type="InterPro" id="IPR036890">
    <property type="entry name" value="HATPase_C_sf"/>
</dbReference>
<dbReference type="PIRSF" id="PIRSF036431">
    <property type="entry name" value="STHK_DctB"/>
    <property type="match status" value="1"/>
</dbReference>
<dbReference type="InterPro" id="IPR005467">
    <property type="entry name" value="His_kinase_dom"/>
</dbReference>
<dbReference type="SMART" id="SM00387">
    <property type="entry name" value="HATPase_c"/>
    <property type="match status" value="1"/>
</dbReference>
<comment type="catalytic activity">
    <reaction evidence="1">
        <text>ATP + protein L-histidine = ADP + protein N-phospho-L-histidine.</text>
        <dbReference type="EC" id="2.7.13.3"/>
    </reaction>
</comment>
<evidence type="ECO:0000259" key="17">
    <source>
        <dbReference type="PROSITE" id="PS50109"/>
    </source>
</evidence>
<dbReference type="InterPro" id="IPR003594">
    <property type="entry name" value="HATPase_dom"/>
</dbReference>
<dbReference type="RefSeq" id="WP_255392138.1">
    <property type="nucleotide sequence ID" value="NZ_CP101509.1"/>
</dbReference>
<evidence type="ECO:0000256" key="16">
    <source>
        <dbReference type="SAM" id="Phobius"/>
    </source>
</evidence>
<dbReference type="Pfam" id="PF00512">
    <property type="entry name" value="HisKA"/>
    <property type="match status" value="1"/>
</dbReference>
<dbReference type="Gene3D" id="3.30.565.10">
    <property type="entry name" value="Histidine kinase-like ATPase, C-terminal domain"/>
    <property type="match status" value="1"/>
</dbReference>
<dbReference type="Pfam" id="PF02518">
    <property type="entry name" value="HATPase_c"/>
    <property type="match status" value="1"/>
</dbReference>
<feature type="domain" description="Histidine kinase" evidence="17">
    <location>
        <begin position="396"/>
        <end position="609"/>
    </location>
</feature>
<protein>
    <recommendedName>
        <fullName evidence="4">histidine kinase</fullName>
        <ecNumber evidence="4">2.7.13.3</ecNumber>
    </recommendedName>
</protein>
<organism evidence="18 19">
    <name type="scientific">Photobacterium atrarenae</name>
    <dbReference type="NCBI Taxonomy" id="865757"/>
    <lineage>
        <taxon>Bacteria</taxon>
        <taxon>Pseudomonadati</taxon>
        <taxon>Pseudomonadota</taxon>
        <taxon>Gammaproteobacteria</taxon>
        <taxon>Vibrionales</taxon>
        <taxon>Vibrionaceae</taxon>
        <taxon>Photobacterium</taxon>
    </lineage>
</organism>
<evidence type="ECO:0000256" key="11">
    <source>
        <dbReference type="ARBA" id="ARBA00022840"/>
    </source>
</evidence>
<keyword evidence="12 16" id="KW-1133">Transmembrane helix</keyword>
<keyword evidence="7" id="KW-0808">Transferase</keyword>
<dbReference type="Gene3D" id="1.10.287.130">
    <property type="match status" value="1"/>
</dbReference>
<dbReference type="SUPFAM" id="SSF103190">
    <property type="entry name" value="Sensory domain-like"/>
    <property type="match status" value="1"/>
</dbReference>
<dbReference type="InterPro" id="IPR004358">
    <property type="entry name" value="Sig_transdc_His_kin-like_C"/>
</dbReference>
<dbReference type="Pfam" id="PF02743">
    <property type="entry name" value="dCache_1"/>
    <property type="match status" value="1"/>
</dbReference>
<keyword evidence="8 16" id="KW-0812">Transmembrane</keyword>
<keyword evidence="5" id="KW-1003">Cell membrane</keyword>
<dbReference type="EC" id="2.7.13.3" evidence="4"/>
<keyword evidence="6" id="KW-0597">Phosphoprotein</keyword>
<dbReference type="EMBL" id="CP101509">
    <property type="protein sequence ID" value="UTV30773.1"/>
    <property type="molecule type" value="Genomic_DNA"/>
</dbReference>
<evidence type="ECO:0000313" key="18">
    <source>
        <dbReference type="EMBL" id="UTV30773.1"/>
    </source>
</evidence>
<proteinExistence type="predicted"/>
<evidence type="ECO:0000256" key="13">
    <source>
        <dbReference type="ARBA" id="ARBA00023012"/>
    </source>
</evidence>
<evidence type="ECO:0000256" key="4">
    <source>
        <dbReference type="ARBA" id="ARBA00012438"/>
    </source>
</evidence>
<name>A0ABY5GN67_9GAMM</name>
<keyword evidence="11 18" id="KW-0067">ATP-binding</keyword>
<reference evidence="18" key="1">
    <citation type="submission" date="2022-07" db="EMBL/GenBank/DDBJ databases">
        <title>Genome sequencing of Photobacterium atrarenae GJH2-4.</title>
        <authorList>
            <person name="Park S.-J."/>
        </authorList>
    </citation>
    <scope>NUCLEOTIDE SEQUENCE</scope>
    <source>
        <strain evidence="18">GJH2-4</strain>
    </source>
</reference>
<dbReference type="Gene3D" id="3.30.450.20">
    <property type="entry name" value="PAS domain"/>
    <property type="match status" value="2"/>
</dbReference>
<comment type="subcellular location">
    <subcellularLocation>
        <location evidence="2">Cell inner membrane</location>
    </subcellularLocation>
    <subcellularLocation>
        <location evidence="3">Cell membrane</location>
        <topology evidence="3">Multi-pass membrane protein</topology>
    </subcellularLocation>
</comment>
<evidence type="ECO:0000256" key="9">
    <source>
        <dbReference type="ARBA" id="ARBA00022741"/>
    </source>
</evidence>
<evidence type="ECO:0000256" key="14">
    <source>
        <dbReference type="ARBA" id="ARBA00023136"/>
    </source>
</evidence>
<sequence length="613" mass="68736">MINVHKFKYLIVMAGIGSLLCAALGYLTYHQVGRHTTEKLTLKVNQLGQKLDAQLMRYSKLPEVLARDPRLLNPLLIDTAAVLPSESEVDQYQTTSELLEQWASILGADTIYLLNQSGTTLAASNWQQADSFVGHNYGYRPYFRDAIIGGKGQFFALGVRSNKRGYYFSSPVYHQSEIIGVLTIKVDLSLIEDIWQYEDLEYAIADPFGVIFYSSEPSWLYHALVPLTPQQKTQIFASRQYGNAPLTPLTAYRELATFQQNNINQMTLPAQDHQASFVVASRDMVQAGWTIYGFSPVNAAYRYVLLALLMFSLIYTLLCLAITSWWQTRSAQQALAQLNDRLEQLVIKRTNNLLESNQRLRDTVKQYELSQAELKQTQSELIQAAKLATLGELSASINHEINQPLAAMRTYSENSRKLLAKQRYEAVASNLDEIIHLNQTVADIIARFKVFARKAQGSETSNRTVVADAIRAATTLLHNKLIKEGIILRVSELPPDIRVNADAIQFEQVLVNLLHNAIQALAGRQQPQIGIQLQADRDWVEVRIWDNGPGMDAEQKQQIFTPFFTTKDDGLGLGLTVSHRIIDAFSGQLTVTDHPGGGAEFVITLPRSTEDSV</sequence>
<keyword evidence="15" id="KW-0175">Coiled coil</keyword>
<gene>
    <name evidence="18" type="ORF">NNL38_19640</name>
</gene>
<dbReference type="InterPro" id="IPR029151">
    <property type="entry name" value="Sensor-like_sf"/>
</dbReference>
<evidence type="ECO:0000256" key="7">
    <source>
        <dbReference type="ARBA" id="ARBA00022679"/>
    </source>
</evidence>
<dbReference type="PROSITE" id="PS50109">
    <property type="entry name" value="HIS_KIN"/>
    <property type="match status" value="1"/>
</dbReference>
<evidence type="ECO:0000256" key="10">
    <source>
        <dbReference type="ARBA" id="ARBA00022777"/>
    </source>
</evidence>
<dbReference type="InterPro" id="IPR017055">
    <property type="entry name" value="Sig_transdc_His_kinase_DctB"/>
</dbReference>
<dbReference type="PRINTS" id="PR00344">
    <property type="entry name" value="BCTRLSENSOR"/>
</dbReference>
<dbReference type="SUPFAM" id="SSF55874">
    <property type="entry name" value="ATPase domain of HSP90 chaperone/DNA topoisomerase II/histidine kinase"/>
    <property type="match status" value="1"/>
</dbReference>
<evidence type="ECO:0000256" key="3">
    <source>
        <dbReference type="ARBA" id="ARBA00004651"/>
    </source>
</evidence>
<dbReference type="Proteomes" id="UP001057998">
    <property type="component" value="Chromosome 2"/>
</dbReference>
<keyword evidence="19" id="KW-1185">Reference proteome</keyword>
<dbReference type="GO" id="GO:0005524">
    <property type="term" value="F:ATP binding"/>
    <property type="evidence" value="ECO:0007669"/>
    <property type="project" value="UniProtKB-KW"/>
</dbReference>
<keyword evidence="14 16" id="KW-0472">Membrane</keyword>
<evidence type="ECO:0000256" key="2">
    <source>
        <dbReference type="ARBA" id="ARBA00004533"/>
    </source>
</evidence>
<evidence type="ECO:0000313" key="19">
    <source>
        <dbReference type="Proteomes" id="UP001057998"/>
    </source>
</evidence>
<dbReference type="InterPro" id="IPR003661">
    <property type="entry name" value="HisK_dim/P_dom"/>
</dbReference>
<dbReference type="PANTHER" id="PTHR43065:SF46">
    <property type="entry name" value="C4-DICARBOXYLATE TRANSPORT SENSOR PROTEIN DCTB"/>
    <property type="match status" value="1"/>
</dbReference>
<evidence type="ECO:0000256" key="6">
    <source>
        <dbReference type="ARBA" id="ARBA00022553"/>
    </source>
</evidence>
<feature type="coiled-coil region" evidence="15">
    <location>
        <begin position="328"/>
        <end position="380"/>
    </location>
</feature>
<dbReference type="SUPFAM" id="SSF47384">
    <property type="entry name" value="Homodimeric domain of signal transducing histidine kinase"/>
    <property type="match status" value="1"/>
</dbReference>
<evidence type="ECO:0000256" key="12">
    <source>
        <dbReference type="ARBA" id="ARBA00022989"/>
    </source>
</evidence>
<evidence type="ECO:0000256" key="5">
    <source>
        <dbReference type="ARBA" id="ARBA00022475"/>
    </source>
</evidence>